<accession>A0AAD9KNW6</accession>
<dbReference type="EMBL" id="JAODUO010000760">
    <property type="protein sequence ID" value="KAK2174978.1"/>
    <property type="molecule type" value="Genomic_DNA"/>
</dbReference>
<protein>
    <submittedName>
        <fullName evidence="2">Uncharacterized protein</fullName>
    </submittedName>
</protein>
<evidence type="ECO:0000313" key="3">
    <source>
        <dbReference type="Proteomes" id="UP001209878"/>
    </source>
</evidence>
<feature type="chain" id="PRO_5041957260" evidence="1">
    <location>
        <begin position="20"/>
        <end position="278"/>
    </location>
</feature>
<keyword evidence="1" id="KW-0732">Signal</keyword>
<organism evidence="2 3">
    <name type="scientific">Ridgeia piscesae</name>
    <name type="common">Tubeworm</name>
    <dbReference type="NCBI Taxonomy" id="27915"/>
    <lineage>
        <taxon>Eukaryota</taxon>
        <taxon>Metazoa</taxon>
        <taxon>Spiralia</taxon>
        <taxon>Lophotrochozoa</taxon>
        <taxon>Annelida</taxon>
        <taxon>Polychaeta</taxon>
        <taxon>Sedentaria</taxon>
        <taxon>Canalipalpata</taxon>
        <taxon>Sabellida</taxon>
        <taxon>Siboglinidae</taxon>
        <taxon>Ridgeia</taxon>
    </lineage>
</organism>
<dbReference type="InterPro" id="IPR029021">
    <property type="entry name" value="Prot-tyrosine_phosphatase-like"/>
</dbReference>
<evidence type="ECO:0000313" key="2">
    <source>
        <dbReference type="EMBL" id="KAK2174978.1"/>
    </source>
</evidence>
<keyword evidence="3" id="KW-1185">Reference proteome</keyword>
<feature type="signal peptide" evidence="1">
    <location>
        <begin position="1"/>
        <end position="19"/>
    </location>
</feature>
<reference evidence="2" key="1">
    <citation type="journal article" date="2023" name="Mol. Biol. Evol.">
        <title>Third-Generation Sequencing Reveals the Adaptive Role of the Epigenome in Three Deep-Sea Polychaetes.</title>
        <authorList>
            <person name="Perez M."/>
            <person name="Aroh O."/>
            <person name="Sun Y."/>
            <person name="Lan Y."/>
            <person name="Juniper S.K."/>
            <person name="Young C.R."/>
            <person name="Angers B."/>
            <person name="Qian P.Y."/>
        </authorList>
    </citation>
    <scope>NUCLEOTIDE SEQUENCE</scope>
    <source>
        <strain evidence="2">R07B-5</strain>
    </source>
</reference>
<dbReference type="Proteomes" id="UP001209878">
    <property type="component" value="Unassembled WGS sequence"/>
</dbReference>
<proteinExistence type="predicted"/>
<name>A0AAD9KNW6_RIDPI</name>
<gene>
    <name evidence="2" type="ORF">NP493_763g00025</name>
</gene>
<dbReference type="AlphaFoldDB" id="A0AAD9KNW6"/>
<sequence>MVAAVETALFLTLLCGAFAVPDFDDFPSPKWWWAKRISPEIFTAGRLTDRQIKYAADGGFKTLVSLTFYRRNRKSMGEVLPSTANTRHIAVELAGINFVSLPRNRRSLRRWINDFSAVVEAAQPPVLVYECEGRFASFLALAHLAKTTGISTQEVLDRGASLGYHFCRSWRRALDRVTGNRKPCKTPQLTVSLPGWTRMWGLKPVYNNWYISGQLQANDITRLSSIGFDAIINCRDTLTRNSPPIPSQEEVNLLNIKSFTGTYKAGGSQTTARLLQVG</sequence>
<dbReference type="Gene3D" id="3.90.190.10">
    <property type="entry name" value="Protein tyrosine phosphatase superfamily"/>
    <property type="match status" value="1"/>
</dbReference>
<evidence type="ECO:0000256" key="1">
    <source>
        <dbReference type="SAM" id="SignalP"/>
    </source>
</evidence>
<comment type="caution">
    <text evidence="2">The sequence shown here is derived from an EMBL/GenBank/DDBJ whole genome shotgun (WGS) entry which is preliminary data.</text>
</comment>